<comment type="similarity">
    <text evidence="2">Belongs to the FliN/MopA/SpaO family.</text>
</comment>
<name>A0AAX2CF19_9BACI</name>
<dbReference type="AlphaFoldDB" id="A0AAX2CF19"/>
<dbReference type="GO" id="GO:0009425">
    <property type="term" value="C:bacterial-type flagellum basal body"/>
    <property type="evidence" value="ECO:0007669"/>
    <property type="project" value="InterPro"/>
</dbReference>
<dbReference type="Pfam" id="PF04509">
    <property type="entry name" value="CheC"/>
    <property type="match status" value="4"/>
</dbReference>
<dbReference type="Gene3D" id="3.40.1550.10">
    <property type="entry name" value="CheC-like"/>
    <property type="match status" value="2"/>
</dbReference>
<feature type="domain" description="CheC-like protein" evidence="8">
    <location>
        <begin position="250"/>
        <end position="285"/>
    </location>
</feature>
<accession>A0AAX2CF19</accession>
<evidence type="ECO:0000313" key="10">
    <source>
        <dbReference type="Proteomes" id="UP000242164"/>
    </source>
</evidence>
<dbReference type="InterPro" id="IPR028976">
    <property type="entry name" value="CheC-like_sf"/>
</dbReference>
<feature type="domain" description="Flagellar motor switch protein FliN-like C-terminal" evidence="7">
    <location>
        <begin position="487"/>
        <end position="554"/>
    </location>
</feature>
<dbReference type="FunFam" id="3.40.1550.10:FF:000003">
    <property type="entry name" value="Flagellar motor switch phosphatase FliY"/>
    <property type="match status" value="2"/>
</dbReference>
<feature type="domain" description="CheC-like protein" evidence="8">
    <location>
        <begin position="25"/>
        <end position="61"/>
    </location>
</feature>
<dbReference type="PANTHER" id="PTHR43484">
    <property type="match status" value="1"/>
</dbReference>
<dbReference type="NCBIfam" id="NF005275">
    <property type="entry name" value="PRK06782.1"/>
    <property type="match status" value="1"/>
</dbReference>
<dbReference type="Proteomes" id="UP000242164">
    <property type="component" value="Unassembled WGS sequence"/>
</dbReference>
<evidence type="ECO:0000313" key="9">
    <source>
        <dbReference type="EMBL" id="SCL89195.1"/>
    </source>
</evidence>
<dbReference type="InterPro" id="IPR036429">
    <property type="entry name" value="SpoA-like_sf"/>
</dbReference>
<keyword evidence="5" id="KW-0283">Flagellar rotation</keyword>
<evidence type="ECO:0000256" key="4">
    <source>
        <dbReference type="ARBA" id="ARBA00022500"/>
    </source>
</evidence>
<dbReference type="SUPFAM" id="SSF103039">
    <property type="entry name" value="CheC-like"/>
    <property type="match status" value="2"/>
</dbReference>
<dbReference type="GO" id="GO:0005886">
    <property type="term" value="C:plasma membrane"/>
    <property type="evidence" value="ECO:0007669"/>
    <property type="project" value="UniProtKB-SubCell"/>
</dbReference>
<evidence type="ECO:0000256" key="5">
    <source>
        <dbReference type="ARBA" id="ARBA00022779"/>
    </source>
</evidence>
<proteinExistence type="inferred from homology"/>
<dbReference type="NCBIfam" id="NF005995">
    <property type="entry name" value="PRK08119.1"/>
    <property type="match status" value="1"/>
</dbReference>
<evidence type="ECO:0000259" key="8">
    <source>
        <dbReference type="Pfam" id="PF04509"/>
    </source>
</evidence>
<dbReference type="PRINTS" id="PR00956">
    <property type="entry name" value="FLGMOTORFLIN"/>
</dbReference>
<keyword evidence="3" id="KW-1003">Cell membrane</keyword>
<evidence type="ECO:0000256" key="6">
    <source>
        <dbReference type="ARBA" id="ARBA00023136"/>
    </source>
</evidence>
<dbReference type="InterPro" id="IPR001543">
    <property type="entry name" value="FliN-like_C"/>
</dbReference>
<dbReference type="Gene3D" id="2.30.330.10">
    <property type="entry name" value="SpoA-like"/>
    <property type="match status" value="1"/>
</dbReference>
<evidence type="ECO:0000256" key="3">
    <source>
        <dbReference type="ARBA" id="ARBA00022475"/>
    </source>
</evidence>
<sequence length="556" mass="61907">MPEEHTKEETETLVAEKEEQLLTSEECDILGEIANISFGSASTILSTILNKQVSITAPHVEMVNLYDAREIEVPHVVLNIHFTKGLDIENLFVLQQDVALAIADLMMMGSGEVEEGKELGELELSAVQEAMNQMMGFAATSMSEFFQDTVDMSPPTIKVVKLLDEMEKISGSEENNIIIKVSFDLKIDSLVNSKLVQIVSVEHAKQMIDKLLQLSSGTEQEKKNIETKKEVEDNQELVETDSVKEQLTQEEKDVLGEIANISIGSASTVLSTVLNQPVSISTPNVETINARHYDGVPIPFVILNVDFVEGLKNENVFVFTKDVALTMVDLMMMGTGEIDPDQELTELELSGIKEIMNQMMGHAATAMSEMFKEKMDITPPTVKFITLKEEMEYLGGGTNWNELVQITFNIEIGELVQSKMYQILPIPEAKEMVRRLLDPVIEEAEIETEDVVQEEMKEEAVQVSEAQPFEFQEISTTNALGIDASILQDVEVNVEFVFGSTVKTIEDILSLHENDAVVLDEDIDEPIRIYVNNILVAYGELVNVDGFFGVKVTKSL</sequence>
<dbReference type="SUPFAM" id="SSF101801">
    <property type="entry name" value="Surface presentation of antigens (SPOA)"/>
    <property type="match status" value="1"/>
</dbReference>
<keyword evidence="4" id="KW-0145">Chemotaxis</keyword>
<dbReference type="GO" id="GO:0006935">
    <property type="term" value="P:chemotaxis"/>
    <property type="evidence" value="ECO:0007669"/>
    <property type="project" value="UniProtKB-KW"/>
</dbReference>
<reference evidence="9 10" key="1">
    <citation type="submission" date="2016-08" db="EMBL/GenBank/DDBJ databases">
        <authorList>
            <person name="Loux V."/>
            <person name="Rue O."/>
        </authorList>
    </citation>
    <scope>NUCLEOTIDE SEQUENCE [LARGE SCALE GENOMIC DNA]</scope>
    <source>
        <strain evidence="9 10">AFSSA_08CEB44bac</strain>
    </source>
</reference>
<dbReference type="PANTHER" id="PTHR43484:SF1">
    <property type="entry name" value="FLAGELLAR MOTOR SWITCH PROTEIN FLIN"/>
    <property type="match status" value="1"/>
</dbReference>
<dbReference type="GO" id="GO:0003774">
    <property type="term" value="F:cytoskeletal motor activity"/>
    <property type="evidence" value="ECO:0007669"/>
    <property type="project" value="InterPro"/>
</dbReference>
<dbReference type="CDD" id="cd17907">
    <property type="entry name" value="FliY_FliN-Y"/>
    <property type="match status" value="2"/>
</dbReference>
<feature type="domain" description="CheC-like protein" evidence="8">
    <location>
        <begin position="122"/>
        <end position="158"/>
    </location>
</feature>
<evidence type="ECO:0000256" key="2">
    <source>
        <dbReference type="ARBA" id="ARBA00009226"/>
    </source>
</evidence>
<feature type="domain" description="CheC-like protein" evidence="8">
    <location>
        <begin position="348"/>
        <end position="383"/>
    </location>
</feature>
<dbReference type="InterPro" id="IPR051469">
    <property type="entry name" value="FliN/MopA/SpaO"/>
</dbReference>
<dbReference type="Pfam" id="PF01052">
    <property type="entry name" value="FliMN_C"/>
    <property type="match status" value="1"/>
</dbReference>
<comment type="caution">
    <text evidence="9">The sequence shown here is derived from an EMBL/GenBank/DDBJ whole genome shotgun (WGS) entry which is preliminary data.</text>
</comment>
<evidence type="ECO:0000259" key="7">
    <source>
        <dbReference type="Pfam" id="PF01052"/>
    </source>
</evidence>
<dbReference type="GO" id="GO:0016787">
    <property type="term" value="F:hydrolase activity"/>
    <property type="evidence" value="ECO:0007669"/>
    <property type="project" value="InterPro"/>
</dbReference>
<keyword evidence="6" id="KW-0472">Membrane</keyword>
<protein>
    <submittedName>
        <fullName evidence="9">Chemotaxis protein</fullName>
    </submittedName>
</protein>
<comment type="subcellular location">
    <subcellularLocation>
        <location evidence="1">Cell membrane</location>
        <topology evidence="1">Peripheral membrane protein</topology>
        <orientation evidence="1">Cytoplasmic side</orientation>
    </subcellularLocation>
</comment>
<dbReference type="InterPro" id="IPR007597">
    <property type="entry name" value="CheC"/>
</dbReference>
<dbReference type="RefSeq" id="WP_087098257.1">
    <property type="nucleotide sequence ID" value="NZ_CP066179.1"/>
</dbReference>
<organism evidence="9 10">
    <name type="scientific">Bacillus cytotoxicus</name>
    <dbReference type="NCBI Taxonomy" id="580165"/>
    <lineage>
        <taxon>Bacteria</taxon>
        <taxon>Bacillati</taxon>
        <taxon>Bacillota</taxon>
        <taxon>Bacilli</taxon>
        <taxon>Bacillales</taxon>
        <taxon>Bacillaceae</taxon>
        <taxon>Bacillus</taxon>
        <taxon>Bacillus cereus group</taxon>
    </lineage>
</organism>
<dbReference type="InterPro" id="IPR001172">
    <property type="entry name" value="FliN_T3SS_HrcQb"/>
</dbReference>
<gene>
    <name evidence="9" type="ORF">BCB44BAC_01475</name>
</gene>
<dbReference type="EMBL" id="FMIK01000020">
    <property type="protein sequence ID" value="SCL89195.1"/>
    <property type="molecule type" value="Genomic_DNA"/>
</dbReference>
<evidence type="ECO:0000256" key="1">
    <source>
        <dbReference type="ARBA" id="ARBA00004413"/>
    </source>
</evidence>
<dbReference type="GO" id="GO:0071973">
    <property type="term" value="P:bacterial-type flagellum-dependent cell motility"/>
    <property type="evidence" value="ECO:0007669"/>
    <property type="project" value="InterPro"/>
</dbReference>